<accession>A0A821MRW5</accession>
<reference evidence="2" key="1">
    <citation type="submission" date="2021-02" db="EMBL/GenBank/DDBJ databases">
        <authorList>
            <person name="Steward A R."/>
        </authorList>
    </citation>
    <scope>NUCLEOTIDE SEQUENCE</scope>
</reference>
<organism evidence="2 3">
    <name type="scientific">Pieris macdunnoughi</name>
    <dbReference type="NCBI Taxonomy" id="345717"/>
    <lineage>
        <taxon>Eukaryota</taxon>
        <taxon>Metazoa</taxon>
        <taxon>Ecdysozoa</taxon>
        <taxon>Arthropoda</taxon>
        <taxon>Hexapoda</taxon>
        <taxon>Insecta</taxon>
        <taxon>Pterygota</taxon>
        <taxon>Neoptera</taxon>
        <taxon>Endopterygota</taxon>
        <taxon>Lepidoptera</taxon>
        <taxon>Glossata</taxon>
        <taxon>Ditrysia</taxon>
        <taxon>Papilionoidea</taxon>
        <taxon>Pieridae</taxon>
        <taxon>Pierinae</taxon>
        <taxon>Pieris</taxon>
    </lineage>
</organism>
<sequence length="118" mass="13787">MANPKCRFIFLCEPAIQKTTLRSNEPLIWKGTEERGNRSATGGARIQRRLLASGNHRPPPASDGPPHWLHTYPSRTTRTPKRRPFTTAAPIRYDRKCLSYFKRAVWCRRFLGRFQQMF</sequence>
<name>A0A821MRW5_9NEOP</name>
<dbReference type="EMBL" id="CAJOBZ010000003">
    <property type="protein sequence ID" value="CAF4774996.1"/>
    <property type="molecule type" value="Genomic_DNA"/>
</dbReference>
<protein>
    <submittedName>
        <fullName evidence="2">Uncharacterized protein</fullName>
    </submittedName>
</protein>
<proteinExistence type="predicted"/>
<dbReference type="Proteomes" id="UP000663880">
    <property type="component" value="Unassembled WGS sequence"/>
</dbReference>
<keyword evidence="3" id="KW-1185">Reference proteome</keyword>
<evidence type="ECO:0000313" key="2">
    <source>
        <dbReference type="EMBL" id="CAF4774996.1"/>
    </source>
</evidence>
<feature type="region of interest" description="Disordered" evidence="1">
    <location>
        <begin position="32"/>
        <end position="86"/>
    </location>
</feature>
<evidence type="ECO:0000313" key="3">
    <source>
        <dbReference type="Proteomes" id="UP000663880"/>
    </source>
</evidence>
<comment type="caution">
    <text evidence="2">The sequence shown here is derived from an EMBL/GenBank/DDBJ whole genome shotgun (WGS) entry which is preliminary data.</text>
</comment>
<evidence type="ECO:0000256" key="1">
    <source>
        <dbReference type="SAM" id="MobiDB-lite"/>
    </source>
</evidence>
<gene>
    <name evidence="2" type="ORF">PMACD_LOCUS2039</name>
</gene>
<dbReference type="AlphaFoldDB" id="A0A821MRW5"/>